<comment type="subcellular location">
    <subcellularLocation>
        <location evidence="1">Membrane</location>
        <topology evidence="1">Multi-pass membrane protein</topology>
    </subcellularLocation>
</comment>
<dbReference type="AlphaFoldDB" id="A0A3Q2X7T6"/>
<evidence type="ECO:0000313" key="7">
    <source>
        <dbReference type="Ensembl" id="ENSHBUP00000031245.1"/>
    </source>
</evidence>
<dbReference type="Gene3D" id="1.10.3430.10">
    <property type="entry name" value="Ammonium transporter AmtB like domains"/>
    <property type="match status" value="1"/>
</dbReference>
<dbReference type="GO" id="GO:0097272">
    <property type="term" value="P:ammonium homeostasis"/>
    <property type="evidence" value="ECO:0007669"/>
    <property type="project" value="TreeGrafter"/>
</dbReference>
<keyword evidence="3 5" id="KW-1133">Transmembrane helix</keyword>
<evidence type="ECO:0000256" key="3">
    <source>
        <dbReference type="ARBA" id="ARBA00022989"/>
    </source>
</evidence>
<dbReference type="PANTHER" id="PTHR11730:SF110">
    <property type="entry name" value="AMMONIUM TRANSPORTER RH TYPE C-LIKE 2"/>
    <property type="match status" value="1"/>
</dbReference>
<dbReference type="STRING" id="8153.ENSHBUP00000031245"/>
<dbReference type="Ensembl" id="ENSHBUT00000023022.1">
    <property type="protein sequence ID" value="ENSHBUP00000031245.1"/>
    <property type="gene ID" value="ENSHBUG00000016791.1"/>
</dbReference>
<evidence type="ECO:0000256" key="5">
    <source>
        <dbReference type="SAM" id="Phobius"/>
    </source>
</evidence>
<dbReference type="InterPro" id="IPR029020">
    <property type="entry name" value="Ammonium/urea_transptr"/>
</dbReference>
<dbReference type="SUPFAM" id="SSF111352">
    <property type="entry name" value="Ammonium transporter"/>
    <property type="match status" value="1"/>
</dbReference>
<sequence length="105" mass="12120">MVIHTFGGYYGLSVSWMLYRPNLHQSSTLFLWMFWPSFNSAICDHGDGQHRAVINTYLCLASSVLTTVAISSLFQKHGKLDMVTSYKHLLDITYYAHGHDYDNRR</sequence>
<dbReference type="Pfam" id="PF00909">
    <property type="entry name" value="Ammonium_transp"/>
    <property type="match status" value="1"/>
</dbReference>
<accession>A0A3Q2X7T6</accession>
<dbReference type="GeneTree" id="ENSGT00950000182844"/>
<feature type="transmembrane region" description="Helical" evidence="5">
    <location>
        <begin position="54"/>
        <end position="74"/>
    </location>
</feature>
<dbReference type="PANTHER" id="PTHR11730">
    <property type="entry name" value="AMMONIUM TRANSPORTER"/>
    <property type="match status" value="1"/>
</dbReference>
<dbReference type="Proteomes" id="UP000264840">
    <property type="component" value="Unplaced"/>
</dbReference>
<evidence type="ECO:0000256" key="4">
    <source>
        <dbReference type="ARBA" id="ARBA00023136"/>
    </source>
</evidence>
<name>A0A3Q2X7T6_HAPBU</name>
<dbReference type="GO" id="GO:0005886">
    <property type="term" value="C:plasma membrane"/>
    <property type="evidence" value="ECO:0007669"/>
    <property type="project" value="TreeGrafter"/>
</dbReference>
<keyword evidence="4 5" id="KW-0472">Membrane</keyword>
<dbReference type="GO" id="GO:0008519">
    <property type="term" value="F:ammonium channel activity"/>
    <property type="evidence" value="ECO:0007669"/>
    <property type="project" value="InterPro"/>
</dbReference>
<keyword evidence="8" id="KW-1185">Reference proteome</keyword>
<evidence type="ECO:0000256" key="2">
    <source>
        <dbReference type="ARBA" id="ARBA00022692"/>
    </source>
</evidence>
<evidence type="ECO:0000256" key="1">
    <source>
        <dbReference type="ARBA" id="ARBA00004141"/>
    </source>
</evidence>
<evidence type="ECO:0000313" key="8">
    <source>
        <dbReference type="Proteomes" id="UP000264840"/>
    </source>
</evidence>
<reference evidence="7" key="1">
    <citation type="submission" date="2025-08" db="UniProtKB">
        <authorList>
            <consortium name="Ensembl"/>
        </authorList>
    </citation>
    <scope>IDENTIFICATION</scope>
</reference>
<feature type="domain" description="Ammonium transporter AmtB-like" evidence="6">
    <location>
        <begin position="1"/>
        <end position="84"/>
    </location>
</feature>
<organism evidence="7 8">
    <name type="scientific">Haplochromis burtoni</name>
    <name type="common">Burton's mouthbrooder</name>
    <name type="synonym">Chromis burtoni</name>
    <dbReference type="NCBI Taxonomy" id="8153"/>
    <lineage>
        <taxon>Eukaryota</taxon>
        <taxon>Metazoa</taxon>
        <taxon>Chordata</taxon>
        <taxon>Craniata</taxon>
        <taxon>Vertebrata</taxon>
        <taxon>Euteleostomi</taxon>
        <taxon>Actinopterygii</taxon>
        <taxon>Neopterygii</taxon>
        <taxon>Teleostei</taxon>
        <taxon>Neoteleostei</taxon>
        <taxon>Acanthomorphata</taxon>
        <taxon>Ovalentaria</taxon>
        <taxon>Cichlomorphae</taxon>
        <taxon>Cichliformes</taxon>
        <taxon>Cichlidae</taxon>
        <taxon>African cichlids</taxon>
        <taxon>Pseudocrenilabrinae</taxon>
        <taxon>Haplochromini</taxon>
        <taxon>Haplochromis</taxon>
    </lineage>
</organism>
<keyword evidence="2 5" id="KW-0812">Transmembrane</keyword>
<protein>
    <recommendedName>
        <fullName evidence="6">Ammonium transporter AmtB-like domain-containing protein</fullName>
    </recommendedName>
</protein>
<evidence type="ECO:0000259" key="6">
    <source>
        <dbReference type="Pfam" id="PF00909"/>
    </source>
</evidence>
<dbReference type="InterPro" id="IPR024041">
    <property type="entry name" value="NH4_transpt_AmtB-like_dom"/>
</dbReference>
<proteinExistence type="predicted"/>
<reference evidence="7" key="2">
    <citation type="submission" date="2025-09" db="UniProtKB">
        <authorList>
            <consortium name="Ensembl"/>
        </authorList>
    </citation>
    <scope>IDENTIFICATION</scope>
</reference>